<gene>
    <name evidence="12" type="ORF">E0H85_06015</name>
</gene>
<reference evidence="12 13" key="1">
    <citation type="submission" date="2019-02" db="EMBL/GenBank/DDBJ databases">
        <title>High diversity of culturable Acinetobacter species in natural soil and water ecosystems.</title>
        <authorList>
            <person name="Radolfova-Krizova L."/>
            <person name="Nemec A."/>
        </authorList>
    </citation>
    <scope>NUCLEOTIDE SEQUENCE [LARGE SCALE GENOMIC DNA]</scope>
    <source>
        <strain evidence="12 13">ANC 4281</strain>
    </source>
</reference>
<dbReference type="InterPro" id="IPR008271">
    <property type="entry name" value="Ser/Thr_kinase_AS"/>
</dbReference>
<evidence type="ECO:0000256" key="3">
    <source>
        <dbReference type="ARBA" id="ARBA00022777"/>
    </source>
</evidence>
<dbReference type="PROSITE" id="PS00107">
    <property type="entry name" value="PROTEIN_KINASE_ATP"/>
    <property type="match status" value="1"/>
</dbReference>
<keyword evidence="12" id="KW-0723">Serine/threonine-protein kinase</keyword>
<evidence type="ECO:0000256" key="2">
    <source>
        <dbReference type="ARBA" id="ARBA00022741"/>
    </source>
</evidence>
<evidence type="ECO:0000256" key="7">
    <source>
        <dbReference type="ARBA" id="ARBA00049014"/>
    </source>
</evidence>
<evidence type="ECO:0000313" key="13">
    <source>
        <dbReference type="Proteomes" id="UP000291380"/>
    </source>
</evidence>
<evidence type="ECO:0000256" key="1">
    <source>
        <dbReference type="ARBA" id="ARBA00022679"/>
    </source>
</evidence>
<dbReference type="Gene3D" id="3.30.200.20">
    <property type="entry name" value="Phosphorylase Kinase, domain 1"/>
    <property type="match status" value="1"/>
</dbReference>
<dbReference type="SMART" id="SM00220">
    <property type="entry name" value="S_TKc"/>
    <property type="match status" value="1"/>
</dbReference>
<dbReference type="OrthoDB" id="9801841at2"/>
<dbReference type="InterPro" id="IPR017441">
    <property type="entry name" value="Protein_kinase_ATP_BS"/>
</dbReference>
<name>A0A4R0EP23_9GAMM</name>
<dbReference type="Pfam" id="PF00069">
    <property type="entry name" value="Pkinase"/>
    <property type="match status" value="1"/>
</dbReference>
<proteinExistence type="inferred from homology"/>
<dbReference type="GO" id="GO:0004674">
    <property type="term" value="F:protein serine/threonine kinase activity"/>
    <property type="evidence" value="ECO:0007669"/>
    <property type="project" value="UniProtKB-KW"/>
</dbReference>
<comment type="caution">
    <text evidence="12">The sequence shown here is derived from an EMBL/GenBank/DDBJ whole genome shotgun (WGS) entry which is preliminary data.</text>
</comment>
<dbReference type="GO" id="GO:0005524">
    <property type="term" value="F:ATP binding"/>
    <property type="evidence" value="ECO:0007669"/>
    <property type="project" value="UniProtKB-UniRule"/>
</dbReference>
<feature type="binding site" evidence="10">
    <location>
        <position position="43"/>
    </location>
    <ligand>
        <name>ATP</name>
        <dbReference type="ChEBI" id="CHEBI:30616"/>
    </ligand>
</feature>
<sequence>MLNKLSVDDELYKYKLQKRIGKGNFGQVWIAKDLTLEKEVAVKILDTSFEPIFKHLQEAKYGNSVKHQNVVHVHYADIVEFEGSELVIIAMDHHSKGSVLKELNSANYIDIVRATKIIIDILKGLEYLHECGIYHNDIKPSNILIANNGNALLTDYGISISSSDLKPVQSPNSYRLHAAPETLKSNNISVQTDVYQLGLTFYRLVNGIGNVSELRSRLGDSEFNNAKINGLILGINDFLPFVPLCIKKIILKAINSDVTLRYQSALEMRKDLEKIALFGYWTINELGVEVGKFNNYTYVIEQVKKNGHIEFLPIKVSNLGRKTKIQKRFEICKTPKKFDQVKCKFMQDIVLGNI</sequence>
<dbReference type="PANTHER" id="PTHR48013:SF9">
    <property type="entry name" value="DUAL SPECIFICITY MITOGEN-ACTIVATED PROTEIN KINASE KINASE 5"/>
    <property type="match status" value="1"/>
</dbReference>
<comment type="catalytic activity">
    <reaction evidence="7">
        <text>L-seryl-[protein] + ATP = O-phospho-L-seryl-[protein] + ADP + H(+)</text>
        <dbReference type="Rhea" id="RHEA:17989"/>
        <dbReference type="Rhea" id="RHEA-COMP:9863"/>
        <dbReference type="Rhea" id="RHEA-COMP:11604"/>
        <dbReference type="ChEBI" id="CHEBI:15378"/>
        <dbReference type="ChEBI" id="CHEBI:29999"/>
        <dbReference type="ChEBI" id="CHEBI:30616"/>
        <dbReference type="ChEBI" id="CHEBI:83421"/>
        <dbReference type="ChEBI" id="CHEBI:456216"/>
        <dbReference type="EC" id="2.7.12.2"/>
    </reaction>
</comment>
<dbReference type="Proteomes" id="UP000291380">
    <property type="component" value="Unassembled WGS sequence"/>
</dbReference>
<evidence type="ECO:0000256" key="9">
    <source>
        <dbReference type="ARBA" id="ARBA00051693"/>
    </source>
</evidence>
<dbReference type="PROSITE" id="PS00108">
    <property type="entry name" value="PROTEIN_KINASE_ST"/>
    <property type="match status" value="1"/>
</dbReference>
<dbReference type="AlphaFoldDB" id="A0A4R0EP23"/>
<feature type="domain" description="Protein kinase" evidence="11">
    <location>
        <begin position="14"/>
        <end position="278"/>
    </location>
</feature>
<dbReference type="RefSeq" id="WP_131270891.1">
    <property type="nucleotide sequence ID" value="NZ_SJOA01000005.1"/>
</dbReference>
<evidence type="ECO:0000256" key="5">
    <source>
        <dbReference type="ARBA" id="ARBA00038035"/>
    </source>
</evidence>
<protein>
    <recommendedName>
        <fullName evidence="6">mitogen-activated protein kinase kinase</fullName>
        <ecNumber evidence="6">2.7.12.2</ecNumber>
    </recommendedName>
</protein>
<dbReference type="Gene3D" id="1.10.510.10">
    <property type="entry name" value="Transferase(Phosphotransferase) domain 1"/>
    <property type="match status" value="1"/>
</dbReference>
<dbReference type="EMBL" id="SJOA01000005">
    <property type="protein sequence ID" value="TCB60324.1"/>
    <property type="molecule type" value="Genomic_DNA"/>
</dbReference>
<dbReference type="CDD" id="cd14014">
    <property type="entry name" value="STKc_PknB_like"/>
    <property type="match status" value="1"/>
</dbReference>
<keyword evidence="1" id="KW-0808">Transferase</keyword>
<comment type="catalytic activity">
    <reaction evidence="9">
        <text>L-tyrosyl-[protein] + ATP = O-phospho-L-tyrosyl-[protein] + ADP + H(+)</text>
        <dbReference type="Rhea" id="RHEA:10596"/>
        <dbReference type="Rhea" id="RHEA-COMP:10136"/>
        <dbReference type="Rhea" id="RHEA-COMP:20101"/>
        <dbReference type="ChEBI" id="CHEBI:15378"/>
        <dbReference type="ChEBI" id="CHEBI:30616"/>
        <dbReference type="ChEBI" id="CHEBI:46858"/>
        <dbReference type="ChEBI" id="CHEBI:61978"/>
        <dbReference type="ChEBI" id="CHEBI:456216"/>
        <dbReference type="EC" id="2.7.12.2"/>
    </reaction>
</comment>
<comment type="catalytic activity">
    <reaction evidence="8">
        <text>L-threonyl-[protein] + ATP = O-phospho-L-threonyl-[protein] + ADP + H(+)</text>
        <dbReference type="Rhea" id="RHEA:46608"/>
        <dbReference type="Rhea" id="RHEA-COMP:11060"/>
        <dbReference type="Rhea" id="RHEA-COMP:11605"/>
        <dbReference type="ChEBI" id="CHEBI:15378"/>
        <dbReference type="ChEBI" id="CHEBI:30013"/>
        <dbReference type="ChEBI" id="CHEBI:30616"/>
        <dbReference type="ChEBI" id="CHEBI:61977"/>
        <dbReference type="ChEBI" id="CHEBI:456216"/>
        <dbReference type="EC" id="2.7.12.2"/>
    </reaction>
</comment>
<accession>A0A4R0EP23</accession>
<dbReference type="InterPro" id="IPR000719">
    <property type="entry name" value="Prot_kinase_dom"/>
</dbReference>
<evidence type="ECO:0000256" key="8">
    <source>
        <dbReference type="ARBA" id="ARBA00049299"/>
    </source>
</evidence>
<comment type="similarity">
    <text evidence="5">Belongs to the protein kinase superfamily. STE Ser/Thr protein kinase family. MAP kinase kinase subfamily.</text>
</comment>
<keyword evidence="3 12" id="KW-0418">Kinase</keyword>
<keyword evidence="2 10" id="KW-0547">Nucleotide-binding</keyword>
<evidence type="ECO:0000259" key="11">
    <source>
        <dbReference type="PROSITE" id="PS50011"/>
    </source>
</evidence>
<organism evidence="12 13">
    <name type="scientific">Acinetobacter terrae</name>
    <dbReference type="NCBI Taxonomy" id="2731247"/>
    <lineage>
        <taxon>Bacteria</taxon>
        <taxon>Pseudomonadati</taxon>
        <taxon>Pseudomonadota</taxon>
        <taxon>Gammaproteobacteria</taxon>
        <taxon>Moraxellales</taxon>
        <taxon>Moraxellaceae</taxon>
        <taxon>Acinetobacter</taxon>
        <taxon>Acinetobacter Taxon 24</taxon>
    </lineage>
</organism>
<dbReference type="PROSITE" id="PS50011">
    <property type="entry name" value="PROTEIN_KINASE_DOM"/>
    <property type="match status" value="1"/>
</dbReference>
<evidence type="ECO:0000313" key="12">
    <source>
        <dbReference type="EMBL" id="TCB60324.1"/>
    </source>
</evidence>
<evidence type="ECO:0000256" key="10">
    <source>
        <dbReference type="PROSITE-ProRule" id="PRU10141"/>
    </source>
</evidence>
<dbReference type="EC" id="2.7.12.2" evidence="6"/>
<keyword evidence="4 10" id="KW-0067">ATP-binding</keyword>
<dbReference type="InterPro" id="IPR011009">
    <property type="entry name" value="Kinase-like_dom_sf"/>
</dbReference>
<evidence type="ECO:0000256" key="4">
    <source>
        <dbReference type="ARBA" id="ARBA00022840"/>
    </source>
</evidence>
<dbReference type="SUPFAM" id="SSF56112">
    <property type="entry name" value="Protein kinase-like (PK-like)"/>
    <property type="match status" value="1"/>
</dbReference>
<evidence type="ECO:0000256" key="6">
    <source>
        <dbReference type="ARBA" id="ARBA00038999"/>
    </source>
</evidence>
<dbReference type="PANTHER" id="PTHR48013">
    <property type="entry name" value="DUAL SPECIFICITY MITOGEN-ACTIVATED PROTEIN KINASE KINASE 5-RELATED"/>
    <property type="match status" value="1"/>
</dbReference>